<protein>
    <recommendedName>
        <fullName evidence="7">Major facilitator superfamily (MFS) profile domain-containing protein</fullName>
    </recommendedName>
</protein>
<dbReference type="AlphaFoldDB" id="G9MUB4"/>
<dbReference type="PANTHER" id="PTHR23501">
    <property type="entry name" value="MAJOR FACILITATOR SUPERFAMILY"/>
    <property type="match status" value="1"/>
</dbReference>
<evidence type="ECO:0000256" key="4">
    <source>
        <dbReference type="ARBA" id="ARBA00023136"/>
    </source>
</evidence>
<dbReference type="VEuPathDB" id="FungiDB:TRIVIDRAFT_222581"/>
<dbReference type="InterPro" id="IPR036259">
    <property type="entry name" value="MFS_trans_sf"/>
</dbReference>
<evidence type="ECO:0000256" key="3">
    <source>
        <dbReference type="ARBA" id="ARBA00022989"/>
    </source>
</evidence>
<dbReference type="GeneID" id="25791684"/>
<evidence type="ECO:0000256" key="1">
    <source>
        <dbReference type="ARBA" id="ARBA00004141"/>
    </source>
</evidence>
<dbReference type="Proteomes" id="UP000007115">
    <property type="component" value="Unassembled WGS sequence"/>
</dbReference>
<evidence type="ECO:0000256" key="5">
    <source>
        <dbReference type="SAM" id="MobiDB-lite"/>
    </source>
</evidence>
<feature type="region of interest" description="Disordered" evidence="5">
    <location>
        <begin position="290"/>
        <end position="345"/>
    </location>
</feature>
<gene>
    <name evidence="8" type="ORF">TRIVIDRAFT_222581</name>
</gene>
<dbReference type="GO" id="GO:0005886">
    <property type="term" value="C:plasma membrane"/>
    <property type="evidence" value="ECO:0007669"/>
    <property type="project" value="TreeGrafter"/>
</dbReference>
<name>G9MUB4_HYPVG</name>
<dbReference type="SUPFAM" id="SSF103473">
    <property type="entry name" value="MFS general substrate transporter"/>
    <property type="match status" value="1"/>
</dbReference>
<feature type="transmembrane region" description="Helical" evidence="6">
    <location>
        <begin position="77"/>
        <end position="95"/>
    </location>
</feature>
<feature type="compositionally biased region" description="Polar residues" evidence="5">
    <location>
        <begin position="335"/>
        <end position="345"/>
    </location>
</feature>
<evidence type="ECO:0000256" key="2">
    <source>
        <dbReference type="ARBA" id="ARBA00022692"/>
    </source>
</evidence>
<dbReference type="HOGENOM" id="CLU_804256_0_0_1"/>
<dbReference type="Gene3D" id="1.20.1250.20">
    <property type="entry name" value="MFS general substrate transporter like domains"/>
    <property type="match status" value="1"/>
</dbReference>
<feature type="transmembrane region" description="Helical" evidence="6">
    <location>
        <begin position="197"/>
        <end position="217"/>
    </location>
</feature>
<organism evidence="8 9">
    <name type="scientific">Hypocrea virens (strain Gv29-8 / FGSC 10586)</name>
    <name type="common">Gliocladium virens</name>
    <name type="synonym">Trichoderma virens</name>
    <dbReference type="NCBI Taxonomy" id="413071"/>
    <lineage>
        <taxon>Eukaryota</taxon>
        <taxon>Fungi</taxon>
        <taxon>Dikarya</taxon>
        <taxon>Ascomycota</taxon>
        <taxon>Pezizomycotina</taxon>
        <taxon>Sordariomycetes</taxon>
        <taxon>Hypocreomycetidae</taxon>
        <taxon>Hypocreales</taxon>
        <taxon>Hypocreaceae</taxon>
        <taxon>Trichoderma</taxon>
    </lineage>
</organism>
<dbReference type="InterPro" id="IPR005829">
    <property type="entry name" value="Sugar_transporter_CS"/>
</dbReference>
<comment type="subcellular location">
    <subcellularLocation>
        <location evidence="1">Membrane</location>
        <topology evidence="1">Multi-pass membrane protein</topology>
    </subcellularLocation>
</comment>
<dbReference type="RefSeq" id="XP_013956157.1">
    <property type="nucleotide sequence ID" value="XM_014100682.1"/>
</dbReference>
<feature type="transmembrane region" description="Helical" evidence="6">
    <location>
        <begin position="168"/>
        <end position="191"/>
    </location>
</feature>
<comment type="caution">
    <text evidence="8">The sequence shown here is derived from an EMBL/GenBank/DDBJ whole genome shotgun (WGS) entry which is preliminary data.</text>
</comment>
<evidence type="ECO:0000256" key="6">
    <source>
        <dbReference type="SAM" id="Phobius"/>
    </source>
</evidence>
<evidence type="ECO:0000313" key="9">
    <source>
        <dbReference type="Proteomes" id="UP000007115"/>
    </source>
</evidence>
<proteinExistence type="predicted"/>
<dbReference type="InterPro" id="IPR020846">
    <property type="entry name" value="MFS_dom"/>
</dbReference>
<dbReference type="GO" id="GO:0022857">
    <property type="term" value="F:transmembrane transporter activity"/>
    <property type="evidence" value="ECO:0007669"/>
    <property type="project" value="InterPro"/>
</dbReference>
<dbReference type="eggNOG" id="KOG0254">
    <property type="taxonomic scope" value="Eukaryota"/>
</dbReference>
<dbReference type="PROSITE" id="PS00216">
    <property type="entry name" value="SUGAR_TRANSPORT_1"/>
    <property type="match status" value="1"/>
</dbReference>
<dbReference type="Pfam" id="PF07690">
    <property type="entry name" value="MFS_1"/>
    <property type="match status" value="1"/>
</dbReference>
<dbReference type="STRING" id="413071.G9MUB4"/>
<dbReference type="PANTHER" id="PTHR23501:SF59">
    <property type="entry name" value="MAJOR FACILITATOR SUPERFAMILY (MFS) PROFILE DOMAIN-CONTAINING PROTEIN-RELATED"/>
    <property type="match status" value="1"/>
</dbReference>
<sequence length="345" mass="37208">MPVWVPPIANTSSLLLSCSSLCLFSSHFPSTTSLINCILPQYRLLIRYAARHTQVYHRRNAVPLTGWLAEAFGRKPLMLACIVFFGVGSGIAGAAESGISATRAVPSSWCWDPSATNEPGCAFRDWPSRGETIRRKLAIKGVGGGGVPLVAELIIRDMVPLPERPKMLGIVMATSYLGLVLGRVIGGVVVGYTTWKWIFWINCPLAVASALCLFPILGRRTQQQRDAATNLAAIARRFDWVGNFLLPASTISILLPLTMGGKMYDWSSFRVILPRALGAHRNELCATQARQNPQGCGESGAPSLEDHPNPDSSQGVRHPAGPGRPGTDPPPQCRADTQASADDAR</sequence>
<dbReference type="EMBL" id="ABDF02000051">
    <property type="protein sequence ID" value="EHK21964.1"/>
    <property type="molecule type" value="Genomic_DNA"/>
</dbReference>
<keyword evidence="4 6" id="KW-0472">Membrane</keyword>
<keyword evidence="2 6" id="KW-0812">Transmembrane</keyword>
<feature type="domain" description="Major facilitator superfamily (MFS) profile" evidence="7">
    <location>
        <begin position="1"/>
        <end position="345"/>
    </location>
</feature>
<evidence type="ECO:0000259" key="7">
    <source>
        <dbReference type="PROSITE" id="PS50850"/>
    </source>
</evidence>
<accession>G9MUB4</accession>
<reference evidence="8 9" key="1">
    <citation type="journal article" date="2011" name="Genome Biol.">
        <title>Comparative genome sequence analysis underscores mycoparasitism as the ancestral life style of Trichoderma.</title>
        <authorList>
            <person name="Kubicek C.P."/>
            <person name="Herrera-Estrella A."/>
            <person name="Seidl-Seiboth V."/>
            <person name="Martinez D.A."/>
            <person name="Druzhinina I.S."/>
            <person name="Thon M."/>
            <person name="Zeilinger S."/>
            <person name="Casas-Flores S."/>
            <person name="Horwitz B.A."/>
            <person name="Mukherjee P.K."/>
            <person name="Mukherjee M."/>
            <person name="Kredics L."/>
            <person name="Alcaraz L.D."/>
            <person name="Aerts A."/>
            <person name="Antal Z."/>
            <person name="Atanasova L."/>
            <person name="Cervantes-Badillo M.G."/>
            <person name="Challacombe J."/>
            <person name="Chertkov O."/>
            <person name="McCluskey K."/>
            <person name="Coulpier F."/>
            <person name="Deshpande N."/>
            <person name="von Doehren H."/>
            <person name="Ebbole D.J."/>
            <person name="Esquivel-Naranjo E.U."/>
            <person name="Fekete E."/>
            <person name="Flipphi M."/>
            <person name="Glaser F."/>
            <person name="Gomez-Rodriguez E.Y."/>
            <person name="Gruber S."/>
            <person name="Han C."/>
            <person name="Henrissat B."/>
            <person name="Hermosa R."/>
            <person name="Hernandez-Onate M."/>
            <person name="Karaffa L."/>
            <person name="Kosti I."/>
            <person name="Le Crom S."/>
            <person name="Lindquist E."/>
            <person name="Lucas S."/>
            <person name="Luebeck M."/>
            <person name="Luebeck P.S."/>
            <person name="Margeot A."/>
            <person name="Metz B."/>
            <person name="Misra M."/>
            <person name="Nevalainen H."/>
            <person name="Omann M."/>
            <person name="Packer N."/>
            <person name="Perrone G."/>
            <person name="Uresti-Rivera E.E."/>
            <person name="Salamov A."/>
            <person name="Schmoll M."/>
            <person name="Seiboth B."/>
            <person name="Shapiro H."/>
            <person name="Sukno S."/>
            <person name="Tamayo-Ramos J.A."/>
            <person name="Tisch D."/>
            <person name="Wiest A."/>
            <person name="Wilkinson H.H."/>
            <person name="Zhang M."/>
            <person name="Coutinho P.M."/>
            <person name="Kenerley C.M."/>
            <person name="Monte E."/>
            <person name="Baker S.E."/>
            <person name="Grigoriev I.V."/>
        </authorList>
    </citation>
    <scope>NUCLEOTIDE SEQUENCE [LARGE SCALE GENOMIC DNA]</scope>
    <source>
        <strain evidence="9">Gv29-8 / FGSC 10586</strain>
    </source>
</reference>
<dbReference type="InterPro" id="IPR011701">
    <property type="entry name" value="MFS"/>
</dbReference>
<dbReference type="PROSITE" id="PS50850">
    <property type="entry name" value="MFS"/>
    <property type="match status" value="1"/>
</dbReference>
<keyword evidence="3 6" id="KW-1133">Transmembrane helix</keyword>
<evidence type="ECO:0000313" key="8">
    <source>
        <dbReference type="EMBL" id="EHK21964.1"/>
    </source>
</evidence>
<dbReference type="OrthoDB" id="10021397at2759"/>
<keyword evidence="9" id="KW-1185">Reference proteome</keyword>
<feature type="transmembrane region" description="Helical" evidence="6">
    <location>
        <begin position="238"/>
        <end position="259"/>
    </location>
</feature>
<dbReference type="InParanoid" id="G9MUB4"/>